<sequence>MLDSISYGHNRMAHFKWLLVGAFATLAVANPLPAPEANQLETRQTGINANDIMGGTCKDFTLIFVRGSWEVGNMGLVIGPPLCSTLKEQISPNRVACQGVDGMYSADFPQNFLSPNTDAKSIASAATMLELATTKCPKTQVVAGGYSQGSAVIDYAIQEVKHEVRNKIKGVVLFGYTRNIQDRGGIPGYPQDRTKVYCAPGDVVCDDILVVTPPHETYGLYAKDAAEFLASKVNQSN</sequence>
<feature type="active site" description="Proton donor/acceptor" evidence="10">
    <location>
        <position position="215"/>
    </location>
</feature>
<evidence type="ECO:0000256" key="1">
    <source>
        <dbReference type="ARBA" id="ARBA00004613"/>
    </source>
</evidence>
<dbReference type="GO" id="GO:0050525">
    <property type="term" value="F:cutinase activity"/>
    <property type="evidence" value="ECO:0007669"/>
    <property type="project" value="UniProtKB-UniRule"/>
</dbReference>
<protein>
    <recommendedName>
        <fullName evidence="3 12">Cutinase</fullName>
        <ecNumber evidence="3 12">3.1.1.74</ecNumber>
    </recommendedName>
</protein>
<evidence type="ECO:0000256" key="9">
    <source>
        <dbReference type="ARBA" id="ARBA00034045"/>
    </source>
</evidence>
<dbReference type="InterPro" id="IPR011150">
    <property type="entry name" value="Cutinase_monf"/>
</dbReference>
<evidence type="ECO:0000256" key="2">
    <source>
        <dbReference type="ARBA" id="ARBA00007534"/>
    </source>
</evidence>
<dbReference type="SMART" id="SM01110">
    <property type="entry name" value="Cutinase"/>
    <property type="match status" value="1"/>
</dbReference>
<evidence type="ECO:0000256" key="3">
    <source>
        <dbReference type="ARBA" id="ARBA00013095"/>
    </source>
</evidence>
<organism evidence="13 14">
    <name type="scientific">Aspergillus japonicus CBS 114.51</name>
    <dbReference type="NCBI Taxonomy" id="1448312"/>
    <lineage>
        <taxon>Eukaryota</taxon>
        <taxon>Fungi</taxon>
        <taxon>Dikarya</taxon>
        <taxon>Ascomycota</taxon>
        <taxon>Pezizomycotina</taxon>
        <taxon>Eurotiomycetes</taxon>
        <taxon>Eurotiomycetidae</taxon>
        <taxon>Eurotiales</taxon>
        <taxon>Aspergillaceae</taxon>
        <taxon>Aspergillus</taxon>
        <taxon>Aspergillus subgen. Circumdati</taxon>
    </lineage>
</organism>
<keyword evidence="8 11" id="KW-1015">Disulfide bond</keyword>
<feature type="signal peptide" evidence="12">
    <location>
        <begin position="1"/>
        <end position="29"/>
    </location>
</feature>
<proteinExistence type="inferred from homology"/>
<dbReference type="PANTHER" id="PTHR48250">
    <property type="entry name" value="CUTINASE 2-RELATED"/>
    <property type="match status" value="1"/>
</dbReference>
<dbReference type="GO" id="GO:0016052">
    <property type="term" value="P:carbohydrate catabolic process"/>
    <property type="evidence" value="ECO:0007669"/>
    <property type="project" value="TreeGrafter"/>
</dbReference>
<dbReference type="GeneID" id="37173662"/>
<dbReference type="Pfam" id="PF01083">
    <property type="entry name" value="Cutinase"/>
    <property type="match status" value="1"/>
</dbReference>
<keyword evidence="6 12" id="KW-0732">Signal</keyword>
<dbReference type="EMBL" id="KZ824797">
    <property type="protein sequence ID" value="RAH81249.1"/>
    <property type="molecule type" value="Genomic_DNA"/>
</dbReference>
<comment type="function">
    <text evidence="12">Catalyzes the hydrolysis of complex carboxylic polyesters found in the cell wall of plants. Degrades cutin, a macromolecule that forms the structure of the plant cuticle.</text>
</comment>
<evidence type="ECO:0000256" key="12">
    <source>
        <dbReference type="RuleBase" id="RU361263"/>
    </source>
</evidence>
<evidence type="ECO:0000256" key="7">
    <source>
        <dbReference type="ARBA" id="ARBA00022801"/>
    </source>
</evidence>
<feature type="disulfide bond" evidence="11">
    <location>
        <begin position="198"/>
        <end position="205"/>
    </location>
</feature>
<dbReference type="PANTHER" id="PTHR48250:SF3">
    <property type="entry name" value="CUTINASE 1-RELATED"/>
    <property type="match status" value="1"/>
</dbReference>
<dbReference type="RefSeq" id="XP_025527143.1">
    <property type="nucleotide sequence ID" value="XM_025669970.1"/>
</dbReference>
<dbReference type="PRINTS" id="PR00129">
    <property type="entry name" value="CUTINASE"/>
</dbReference>
<reference evidence="13 14" key="1">
    <citation type="submission" date="2018-02" db="EMBL/GenBank/DDBJ databases">
        <title>The genomes of Aspergillus section Nigri reveals drivers in fungal speciation.</title>
        <authorList>
            <consortium name="DOE Joint Genome Institute"/>
            <person name="Vesth T.C."/>
            <person name="Nybo J."/>
            <person name="Theobald S."/>
            <person name="Brandl J."/>
            <person name="Frisvad J.C."/>
            <person name="Nielsen K.F."/>
            <person name="Lyhne E.K."/>
            <person name="Kogle M.E."/>
            <person name="Kuo A."/>
            <person name="Riley R."/>
            <person name="Clum A."/>
            <person name="Nolan M."/>
            <person name="Lipzen A."/>
            <person name="Salamov A."/>
            <person name="Henrissat B."/>
            <person name="Wiebenga A."/>
            <person name="De vries R.P."/>
            <person name="Grigoriev I.V."/>
            <person name="Mortensen U.H."/>
            <person name="Andersen M.R."/>
            <person name="Baker S.E."/>
        </authorList>
    </citation>
    <scope>NUCLEOTIDE SEQUENCE [LARGE SCALE GENOMIC DNA]</scope>
    <source>
        <strain evidence="13 14">CBS 114.51</strain>
    </source>
</reference>
<dbReference type="InterPro" id="IPR000675">
    <property type="entry name" value="Cutinase/axe"/>
</dbReference>
<dbReference type="SUPFAM" id="SSF53474">
    <property type="entry name" value="alpha/beta-Hydrolases"/>
    <property type="match status" value="1"/>
</dbReference>
<name>A0A8T8X123_ASPJA</name>
<evidence type="ECO:0000256" key="5">
    <source>
        <dbReference type="ARBA" id="ARBA00022525"/>
    </source>
</evidence>
<accession>A0A8T8X123</accession>
<evidence type="ECO:0000256" key="6">
    <source>
        <dbReference type="ARBA" id="ARBA00022729"/>
    </source>
</evidence>
<comment type="catalytic activity">
    <reaction evidence="9 12">
        <text>cutin + H2O = cutin monomers.</text>
        <dbReference type="EC" id="3.1.1.74"/>
    </reaction>
</comment>
<evidence type="ECO:0000313" key="14">
    <source>
        <dbReference type="Proteomes" id="UP000249497"/>
    </source>
</evidence>
<keyword evidence="5 12" id="KW-0964">Secreted</keyword>
<feature type="chain" id="PRO_5035970043" description="Cutinase" evidence="12">
    <location>
        <begin position="30"/>
        <end position="237"/>
    </location>
</feature>
<evidence type="ECO:0000256" key="8">
    <source>
        <dbReference type="ARBA" id="ARBA00023157"/>
    </source>
</evidence>
<dbReference type="EC" id="3.1.1.74" evidence="3 12"/>
<keyword evidence="14" id="KW-1185">Reference proteome</keyword>
<evidence type="ECO:0000256" key="11">
    <source>
        <dbReference type="PIRSR" id="PIRSR611150-2"/>
    </source>
</evidence>
<dbReference type="InterPro" id="IPR029058">
    <property type="entry name" value="AB_hydrolase_fold"/>
</dbReference>
<dbReference type="AlphaFoldDB" id="A0A8T8X123"/>
<evidence type="ECO:0000256" key="10">
    <source>
        <dbReference type="PIRSR" id="PIRSR611150-1"/>
    </source>
</evidence>
<dbReference type="GO" id="GO:0005576">
    <property type="term" value="C:extracellular region"/>
    <property type="evidence" value="ECO:0007669"/>
    <property type="project" value="UniProtKB-SubCell"/>
</dbReference>
<evidence type="ECO:0000256" key="4">
    <source>
        <dbReference type="ARBA" id="ARBA00022487"/>
    </source>
</evidence>
<keyword evidence="4 12" id="KW-0719">Serine esterase</keyword>
<keyword evidence="7 12" id="KW-0378">Hydrolase</keyword>
<dbReference type="OrthoDB" id="3225429at2759"/>
<gene>
    <name evidence="13" type="ORF">BO86DRAFT_363433</name>
</gene>
<comment type="subcellular location">
    <subcellularLocation>
        <location evidence="1 12">Secreted</location>
    </subcellularLocation>
</comment>
<evidence type="ECO:0000313" key="13">
    <source>
        <dbReference type="EMBL" id="RAH81249.1"/>
    </source>
</evidence>
<feature type="disulfide bond" evidence="11">
    <location>
        <begin position="57"/>
        <end position="136"/>
    </location>
</feature>
<dbReference type="Gene3D" id="3.40.50.1820">
    <property type="entry name" value="alpha/beta hydrolase"/>
    <property type="match status" value="1"/>
</dbReference>
<feature type="active site" description="Nucleophile" evidence="10">
    <location>
        <position position="147"/>
    </location>
</feature>
<comment type="similarity">
    <text evidence="2 12">Belongs to the cutinase family.</text>
</comment>
<dbReference type="FunFam" id="3.40.50.1820:FF:000235">
    <property type="entry name" value="Cutinase 1"/>
    <property type="match status" value="1"/>
</dbReference>
<feature type="active site" evidence="10">
    <location>
        <position position="202"/>
    </location>
</feature>
<dbReference type="PROSITE" id="PS00155">
    <property type="entry name" value="CUTINASE_1"/>
    <property type="match status" value="1"/>
</dbReference>
<dbReference type="InterPro" id="IPR043580">
    <property type="entry name" value="CUTINASE_1"/>
</dbReference>
<dbReference type="Proteomes" id="UP000249497">
    <property type="component" value="Unassembled WGS sequence"/>
</dbReference>